<proteinExistence type="predicted"/>
<keyword evidence="1" id="KW-0732">Signal</keyword>
<comment type="caution">
    <text evidence="2">The sequence shown here is derived from an EMBL/GenBank/DDBJ whole genome shotgun (WGS) entry which is preliminary data.</text>
</comment>
<accession>A0ABX4KFY5</accession>
<gene>
    <name evidence="2" type="ORF">VF04_33950</name>
</gene>
<dbReference type="EMBL" id="LAHC01000146">
    <property type="protein sequence ID" value="PHJ88145.1"/>
    <property type="molecule type" value="Genomic_DNA"/>
</dbReference>
<organism evidence="2 3">
    <name type="scientific">Nostoc linckia z7</name>
    <dbReference type="NCBI Taxonomy" id="1628745"/>
    <lineage>
        <taxon>Bacteria</taxon>
        <taxon>Bacillati</taxon>
        <taxon>Cyanobacteriota</taxon>
        <taxon>Cyanophyceae</taxon>
        <taxon>Nostocales</taxon>
        <taxon>Nostocaceae</taxon>
        <taxon>Nostoc</taxon>
    </lineage>
</organism>
<feature type="signal peptide" evidence="1">
    <location>
        <begin position="1"/>
        <end position="20"/>
    </location>
</feature>
<keyword evidence="3" id="KW-1185">Reference proteome</keyword>
<feature type="chain" id="PRO_5045461867" evidence="1">
    <location>
        <begin position="21"/>
        <end position="278"/>
    </location>
</feature>
<protein>
    <submittedName>
        <fullName evidence="2">Uncharacterized protein</fullName>
    </submittedName>
</protein>
<evidence type="ECO:0000313" key="3">
    <source>
        <dbReference type="Proteomes" id="UP000222523"/>
    </source>
</evidence>
<dbReference type="Proteomes" id="UP000222523">
    <property type="component" value="Unassembled WGS sequence"/>
</dbReference>
<evidence type="ECO:0000313" key="2">
    <source>
        <dbReference type="EMBL" id="PHJ88145.1"/>
    </source>
</evidence>
<dbReference type="RefSeq" id="WP_099072212.1">
    <property type="nucleotide sequence ID" value="NZ_LAHC01000146.1"/>
</dbReference>
<reference evidence="2 3" key="1">
    <citation type="submission" date="2015-02" db="EMBL/GenBank/DDBJ databases">
        <title>Nostoc linckia genome annotation.</title>
        <authorList>
            <person name="Zhou Z."/>
        </authorList>
    </citation>
    <scope>NUCLEOTIDE SEQUENCE [LARGE SCALE GENOMIC DNA]</scope>
    <source>
        <strain evidence="3">z7</strain>
    </source>
</reference>
<evidence type="ECO:0000256" key="1">
    <source>
        <dbReference type="SAM" id="SignalP"/>
    </source>
</evidence>
<sequence>MKYIFTAYIFLGTLLGSAQSATRVNATNAAPVTMSNTAKILWVDNNDPNNTIKASSTSTTVYTKDAADATFMKTSVAADSINAMKTTINNNQAATNSQFGNYYTKTQSDGRYLQTAPVSSVNGQTGAVTITESDPTVSATVKAITYTNVNNWNAAATASGKTRVYDKNGLISSNGMPMTDTFTISTATPTISFATLMSNIGATAFKIKAVTGYRVGATTSNSPQVSVTTLTSNSASFIINQTNTATLTLLSTNLLSGLPTILAPDPQNVKLVLDIIFY</sequence>
<name>A0ABX4KFY5_NOSLI</name>